<organism evidence="2 3">
    <name type="scientific">Lujinxingia litoralis</name>
    <dbReference type="NCBI Taxonomy" id="2211119"/>
    <lineage>
        <taxon>Bacteria</taxon>
        <taxon>Deltaproteobacteria</taxon>
        <taxon>Bradymonadales</taxon>
        <taxon>Lujinxingiaceae</taxon>
        <taxon>Lujinxingia</taxon>
    </lineage>
</organism>
<dbReference type="SMART" id="SM00065">
    <property type="entry name" value="GAF"/>
    <property type="match status" value="1"/>
</dbReference>
<evidence type="ECO:0000313" key="2">
    <source>
        <dbReference type="EMBL" id="RAL24880.1"/>
    </source>
</evidence>
<evidence type="ECO:0000313" key="3">
    <source>
        <dbReference type="Proteomes" id="UP000249169"/>
    </source>
</evidence>
<dbReference type="SUPFAM" id="SSF55781">
    <property type="entry name" value="GAF domain-like"/>
    <property type="match status" value="1"/>
</dbReference>
<feature type="domain" description="GAF" evidence="1">
    <location>
        <begin position="34"/>
        <end position="177"/>
    </location>
</feature>
<protein>
    <submittedName>
        <fullName evidence="2">Diguanylate cyclase</fullName>
    </submittedName>
</protein>
<name>A0A328CBE7_9DELT</name>
<dbReference type="RefSeq" id="WP_111728052.1">
    <property type="nucleotide sequence ID" value="NZ_QHKO01000001.1"/>
</dbReference>
<gene>
    <name evidence="2" type="ORF">DL240_01335</name>
</gene>
<dbReference type="AlphaFoldDB" id="A0A328CBE7"/>
<dbReference type="Proteomes" id="UP000249169">
    <property type="component" value="Unassembled WGS sequence"/>
</dbReference>
<dbReference type="Pfam" id="PF13185">
    <property type="entry name" value="GAF_2"/>
    <property type="match status" value="1"/>
</dbReference>
<keyword evidence="3" id="KW-1185">Reference proteome</keyword>
<reference evidence="2 3" key="1">
    <citation type="submission" date="2018-05" db="EMBL/GenBank/DDBJ databases">
        <title>Lujinxingia marina gen. nov. sp. nov., a new facultative anaerobic member of the class Deltaproteobacteria, and proposal of Lujinxingaceae fam. nov.</title>
        <authorList>
            <person name="Li C.-M."/>
        </authorList>
    </citation>
    <scope>NUCLEOTIDE SEQUENCE [LARGE SCALE GENOMIC DNA]</scope>
    <source>
        <strain evidence="2 3">B210</strain>
    </source>
</reference>
<comment type="caution">
    <text evidence="2">The sequence shown here is derived from an EMBL/GenBank/DDBJ whole genome shotgun (WGS) entry which is preliminary data.</text>
</comment>
<proteinExistence type="predicted"/>
<accession>A0A328CBE7</accession>
<dbReference type="Gene3D" id="3.30.450.40">
    <property type="match status" value="1"/>
</dbReference>
<dbReference type="OrthoDB" id="9796252at2"/>
<dbReference type="InterPro" id="IPR003018">
    <property type="entry name" value="GAF"/>
</dbReference>
<evidence type="ECO:0000259" key="1">
    <source>
        <dbReference type="SMART" id="SM00065"/>
    </source>
</evidence>
<dbReference type="EMBL" id="QHKO01000001">
    <property type="protein sequence ID" value="RAL24880.1"/>
    <property type="molecule type" value="Genomic_DNA"/>
</dbReference>
<dbReference type="InterPro" id="IPR029016">
    <property type="entry name" value="GAF-like_dom_sf"/>
</dbReference>
<sequence length="178" mass="19155">MRGGLARGQSRRARRARYREVIEGLDALLEGEHDEVAMMATVVCELHHAFEDFDWTGFYRVVSPGLLKVGPYQGGHGCLSISFERGVCGRAARSAEVQLVDDVLADPAHIACSASTRSEIVVPVLLADGQVVAVLDVDSDRPGAFDDVDADELGAICRMLGGRLSGSCAMRAPERISR</sequence>